<dbReference type="InterPro" id="IPR050310">
    <property type="entry name" value="VPS10-sortilin"/>
</dbReference>
<feature type="domain" description="DUF6242" evidence="3">
    <location>
        <begin position="170"/>
        <end position="266"/>
    </location>
</feature>
<dbReference type="EMBL" id="FXAW01000001">
    <property type="protein sequence ID" value="SMG09973.1"/>
    <property type="molecule type" value="Genomic_DNA"/>
</dbReference>
<feature type="domain" description="Secretion system C-terminal sorting" evidence="2">
    <location>
        <begin position="782"/>
        <end position="854"/>
    </location>
</feature>
<sequence>MKKVSLLVLLNLLMYTLLFSQGMSTSGPYGGFMGELVKTENTLIASAGNGGVYKSIDNGQTWEKKTTGLPTNGTVYDLVSNNGTIYASVFNNGIYLSTDEAENWTAINNEVEDLTFYNFMVNENDIYAGNANGGVYYSEDNGSNWTEKSDGIADIQFEDFAYFKSAVYAGGSSLFRSTNSGNSWEEIEITGLDANGVRSMTATENSLIVGDNGNIFVSSDGISWNKSTLNVNASILNMGVSGDSIYLTTSVGRFYYSKDEGLNWVLVQNTETDQFVRDIELLDNAIIMSTSEGIYSSYDNGNEWVNSNQGLQALEIESLASNGTYIFAGTERQGIFRYDTESNWTKMNFGLDALNAKSIHNIVIVGDDVFIGTGGGVYRSSNFGTEWSRISDLGTSTLDFDNGKFVLGSGGTGIYVSSDTAKTFVLSENNGLNIETGYESILLQGDTVVVSTRNGEMFLSQDLGHNWTDVSITGDYYMTYDLHYSNDRLYAATSKGLLFSENLGESWAFLNNEYLSISGIAMAGKKVYAATKNGLFVTSETREKWYHVSGELGNSAVNEIILTSDKIYAGTFASSVWELPILEANLPPIILSQEPIISDEDTELSIPLDKLIVDDENTYPENFTFAVKSGDNYSVSTNIIIPDENFNGILNVPISINDGIDNSPVFDLTIEVSPINDAPVVVAYKGPTNIAGDELLEVSLSDLTVNDVDNDFPDDFSLSVLEGDNYQLTENQIRPNTDFVGDLTVPVKVNDGDIDSEALNITISVTAILSINNRADKPKFSIFPNPSNNYLKINSDMIIESNQIRILNLEGKLSKTVPMKTEVQNNVIDISSIPAGIYLIQISIDDDVSTVKFIKQ</sequence>
<feature type="chain" id="PRO_5012982241" evidence="1">
    <location>
        <begin position="21"/>
        <end position="856"/>
    </location>
</feature>
<dbReference type="CDD" id="cd15482">
    <property type="entry name" value="Sialidase_non-viral"/>
    <property type="match status" value="1"/>
</dbReference>
<dbReference type="SUPFAM" id="SSF110296">
    <property type="entry name" value="Oligoxyloglucan reducing end-specific cellobiohydrolase"/>
    <property type="match status" value="2"/>
</dbReference>
<dbReference type="AlphaFoldDB" id="A0A1X7I6P7"/>
<dbReference type="InterPro" id="IPR015943">
    <property type="entry name" value="WD40/YVTN_repeat-like_dom_sf"/>
</dbReference>
<dbReference type="PANTHER" id="PTHR12106:SF27">
    <property type="entry name" value="SORTILIN-RELATED RECEPTOR"/>
    <property type="match status" value="1"/>
</dbReference>
<gene>
    <name evidence="4" type="ORF">SAMN05661096_00279</name>
</gene>
<dbReference type="InterPro" id="IPR026444">
    <property type="entry name" value="Secre_tail"/>
</dbReference>
<dbReference type="Proteomes" id="UP000193804">
    <property type="component" value="Unassembled WGS sequence"/>
</dbReference>
<dbReference type="NCBIfam" id="TIGR04183">
    <property type="entry name" value="Por_Secre_tail"/>
    <property type="match status" value="1"/>
</dbReference>
<dbReference type="Gene3D" id="2.130.10.10">
    <property type="entry name" value="YVTN repeat-like/Quinoprotein amine dehydrogenase"/>
    <property type="match status" value="4"/>
</dbReference>
<dbReference type="Pfam" id="PF25852">
    <property type="entry name" value="DUF6242_C"/>
    <property type="match status" value="2"/>
</dbReference>
<feature type="domain" description="DUF6242" evidence="3">
    <location>
        <begin position="52"/>
        <end position="148"/>
    </location>
</feature>
<dbReference type="Pfam" id="PF18962">
    <property type="entry name" value="Por_Secre_tail"/>
    <property type="match status" value="1"/>
</dbReference>
<dbReference type="OrthoDB" id="9757809at2"/>
<proteinExistence type="predicted"/>
<reference evidence="5" key="1">
    <citation type="submission" date="2017-04" db="EMBL/GenBank/DDBJ databases">
        <authorList>
            <person name="Varghese N."/>
            <person name="Submissions S."/>
        </authorList>
    </citation>
    <scope>NUCLEOTIDE SEQUENCE [LARGE SCALE GENOMIC DNA]</scope>
    <source>
        <strain evidence="5">DSM 4125</strain>
    </source>
</reference>
<protein>
    <submittedName>
        <fullName evidence="4">Por secretion system C-terminal sorting domain-containing protein</fullName>
    </submittedName>
</protein>
<dbReference type="STRING" id="1028.SAMN05661096_00279"/>
<evidence type="ECO:0000313" key="4">
    <source>
        <dbReference type="EMBL" id="SMG09973.1"/>
    </source>
</evidence>
<feature type="signal peptide" evidence="1">
    <location>
        <begin position="1"/>
        <end position="20"/>
    </location>
</feature>
<keyword evidence="1" id="KW-0732">Signal</keyword>
<evidence type="ECO:0000313" key="5">
    <source>
        <dbReference type="Proteomes" id="UP000193804"/>
    </source>
</evidence>
<accession>A0A1X7I6P7</accession>
<evidence type="ECO:0000259" key="2">
    <source>
        <dbReference type="Pfam" id="PF18962"/>
    </source>
</evidence>
<organism evidence="4 5">
    <name type="scientific">Marivirga sericea</name>
    <dbReference type="NCBI Taxonomy" id="1028"/>
    <lineage>
        <taxon>Bacteria</taxon>
        <taxon>Pseudomonadati</taxon>
        <taxon>Bacteroidota</taxon>
        <taxon>Cytophagia</taxon>
        <taxon>Cytophagales</taxon>
        <taxon>Marivirgaceae</taxon>
        <taxon>Marivirga</taxon>
    </lineage>
</organism>
<evidence type="ECO:0000259" key="3">
    <source>
        <dbReference type="Pfam" id="PF25852"/>
    </source>
</evidence>
<dbReference type="RefSeq" id="WP_085515294.1">
    <property type="nucleotide sequence ID" value="NZ_FXAW01000001.1"/>
</dbReference>
<evidence type="ECO:0000256" key="1">
    <source>
        <dbReference type="SAM" id="SignalP"/>
    </source>
</evidence>
<dbReference type="PANTHER" id="PTHR12106">
    <property type="entry name" value="SORTILIN RELATED"/>
    <property type="match status" value="1"/>
</dbReference>
<keyword evidence="5" id="KW-1185">Reference proteome</keyword>
<name>A0A1X7I6P7_9BACT</name>
<dbReference type="InterPro" id="IPR058667">
    <property type="entry name" value="DUF6242_C"/>
</dbReference>